<dbReference type="PATRIC" id="fig|1310697.3.peg.3400"/>
<keyword evidence="2 7" id="KW-0813">Transport</keyword>
<evidence type="ECO:0000256" key="6">
    <source>
        <dbReference type="ARBA" id="ARBA00023136"/>
    </source>
</evidence>
<evidence type="ECO:0000313" key="9">
    <source>
        <dbReference type="EMBL" id="KCY14676.1"/>
    </source>
</evidence>
<evidence type="ECO:0000256" key="2">
    <source>
        <dbReference type="ARBA" id="ARBA00022448"/>
    </source>
</evidence>
<dbReference type="PANTHER" id="PTHR30465:SF66">
    <property type="entry name" value="INNER MEMBRANE ABC TRANSPORTER PERMEASE PROTEIN YEJB"/>
    <property type="match status" value="1"/>
</dbReference>
<keyword evidence="5 7" id="KW-1133">Transmembrane helix</keyword>
<evidence type="ECO:0000256" key="1">
    <source>
        <dbReference type="ARBA" id="ARBA00004651"/>
    </source>
</evidence>
<protein>
    <submittedName>
        <fullName evidence="9">Binding--dependent transport system inner membrane component family protein</fullName>
    </submittedName>
</protein>
<proteinExistence type="inferred from homology"/>
<dbReference type="GO" id="GO:0042884">
    <property type="term" value="P:microcin transport"/>
    <property type="evidence" value="ECO:0007669"/>
    <property type="project" value="TreeGrafter"/>
</dbReference>
<comment type="similarity">
    <text evidence="7">Belongs to the binding-protein-dependent transport system permease family.</text>
</comment>
<evidence type="ECO:0000256" key="5">
    <source>
        <dbReference type="ARBA" id="ARBA00022989"/>
    </source>
</evidence>
<evidence type="ECO:0000313" key="10">
    <source>
        <dbReference type="Proteomes" id="UP000027327"/>
    </source>
</evidence>
<dbReference type="Pfam" id="PF00528">
    <property type="entry name" value="BPD_transp_1"/>
    <property type="match status" value="1"/>
</dbReference>
<dbReference type="GO" id="GO:0055085">
    <property type="term" value="P:transmembrane transport"/>
    <property type="evidence" value="ECO:0007669"/>
    <property type="project" value="InterPro"/>
</dbReference>
<evidence type="ECO:0000256" key="4">
    <source>
        <dbReference type="ARBA" id="ARBA00022692"/>
    </source>
</evidence>
<feature type="domain" description="ABC transmembrane type-1" evidence="8">
    <location>
        <begin position="119"/>
        <end position="338"/>
    </location>
</feature>
<feature type="transmembrane region" description="Helical" evidence="7">
    <location>
        <begin position="268"/>
        <end position="295"/>
    </location>
</feature>
<dbReference type="InterPro" id="IPR000515">
    <property type="entry name" value="MetI-like"/>
</dbReference>
<feature type="transmembrane region" description="Helical" evidence="7">
    <location>
        <begin position="9"/>
        <end position="30"/>
    </location>
</feature>
<accession>A0A062I742</accession>
<dbReference type="InterPro" id="IPR035906">
    <property type="entry name" value="MetI-like_sf"/>
</dbReference>
<feature type="transmembrane region" description="Helical" evidence="7">
    <location>
        <begin position="158"/>
        <end position="180"/>
    </location>
</feature>
<dbReference type="GO" id="GO:0005886">
    <property type="term" value="C:plasma membrane"/>
    <property type="evidence" value="ECO:0007669"/>
    <property type="project" value="UniProtKB-SubCell"/>
</dbReference>
<feature type="transmembrane region" description="Helical" evidence="7">
    <location>
        <begin position="119"/>
        <end position="137"/>
    </location>
</feature>
<dbReference type="PANTHER" id="PTHR30465">
    <property type="entry name" value="INNER MEMBRANE ABC TRANSPORTER"/>
    <property type="match status" value="1"/>
</dbReference>
<comment type="subcellular location">
    <subcellularLocation>
        <location evidence="1 7">Cell membrane</location>
        <topology evidence="1 7">Multi-pass membrane protein</topology>
    </subcellularLocation>
</comment>
<dbReference type="EMBL" id="JMOD01000097">
    <property type="protein sequence ID" value="KCY14676.1"/>
    <property type="molecule type" value="Genomic_DNA"/>
</dbReference>
<dbReference type="SUPFAM" id="SSF161098">
    <property type="entry name" value="MetI-like"/>
    <property type="match status" value="1"/>
</dbReference>
<evidence type="ECO:0000256" key="7">
    <source>
        <dbReference type="RuleBase" id="RU363032"/>
    </source>
</evidence>
<keyword evidence="4 7" id="KW-0812">Transmembrane</keyword>
<feature type="transmembrane region" description="Helical" evidence="7">
    <location>
        <begin position="315"/>
        <end position="334"/>
    </location>
</feature>
<comment type="caution">
    <text evidence="9">The sequence shown here is derived from an EMBL/GenBank/DDBJ whole genome shotgun (WGS) entry which is preliminary data.</text>
</comment>
<evidence type="ECO:0000256" key="3">
    <source>
        <dbReference type="ARBA" id="ARBA00022475"/>
    </source>
</evidence>
<evidence type="ECO:0000259" key="8">
    <source>
        <dbReference type="PROSITE" id="PS50928"/>
    </source>
</evidence>
<gene>
    <name evidence="9" type="ORF">J596_3573</name>
</gene>
<keyword evidence="3" id="KW-1003">Cell membrane</keyword>
<dbReference type="AlphaFoldDB" id="A0A062I742"/>
<organism evidence="9 10">
    <name type="scientific">Acinetobacter baumannii 21072</name>
    <dbReference type="NCBI Taxonomy" id="1310697"/>
    <lineage>
        <taxon>Bacteria</taxon>
        <taxon>Pseudomonadati</taxon>
        <taxon>Pseudomonadota</taxon>
        <taxon>Gammaproteobacteria</taxon>
        <taxon>Moraxellales</taxon>
        <taxon>Moraxellaceae</taxon>
        <taxon>Acinetobacter</taxon>
        <taxon>Acinetobacter calcoaceticus/baumannii complex</taxon>
    </lineage>
</organism>
<dbReference type="CDD" id="cd06261">
    <property type="entry name" value="TM_PBP2"/>
    <property type="match status" value="1"/>
</dbReference>
<dbReference type="PROSITE" id="PS50928">
    <property type="entry name" value="ABC_TM1"/>
    <property type="match status" value="1"/>
</dbReference>
<dbReference type="Proteomes" id="UP000027327">
    <property type="component" value="Unassembled WGS sequence"/>
</dbReference>
<name>A0A062I742_ACIBA</name>
<feature type="transmembrane region" description="Helical" evidence="7">
    <location>
        <begin position="210"/>
        <end position="233"/>
    </location>
</feature>
<dbReference type="NCBIfam" id="NF011712">
    <property type="entry name" value="PRK15133.1"/>
    <property type="match status" value="1"/>
</dbReference>
<reference evidence="9 10" key="1">
    <citation type="submission" date="2014-04" db="EMBL/GenBank/DDBJ databases">
        <title>Comparative genomics and transcriptomics to identify genetic mechanisms underlying the emergence of carbapenem resistant Acinetobacter baumannii (CRAb).</title>
        <authorList>
            <person name="Harris A.D."/>
            <person name="Johnson K.J."/>
            <person name="George J."/>
            <person name="Nadendla S."/>
            <person name="Daugherty S.C."/>
            <person name="Parankush S."/>
            <person name="Sadzewicz L."/>
            <person name="Tallon L."/>
            <person name="Sengamalay N."/>
            <person name="Hazen T.H."/>
            <person name="Rasko D.A."/>
        </authorList>
    </citation>
    <scope>NUCLEOTIDE SEQUENCE [LARGE SCALE GENOMIC DNA]</scope>
    <source>
        <strain evidence="9 10">21072</strain>
    </source>
</reference>
<keyword evidence="6 7" id="KW-0472">Membrane</keyword>
<dbReference type="Gene3D" id="1.10.3720.10">
    <property type="entry name" value="MetI-like"/>
    <property type="match status" value="1"/>
</dbReference>
<dbReference type="RefSeq" id="WP_005139828.1">
    <property type="nucleotide sequence ID" value="NZ_JMOD01000097.1"/>
</dbReference>
<sequence>MGSYILKRLLLMIPTLFIILLINFVVVQIAPGGPVEQAIHEVESGLGAGRILGTVGTEMYYQGAKGLSPEMVEQIKAQYGFDHPPVERFLLMLKGYLTLDFGQSFFKDKSVVELLWEKMPVSISLGLWSTLLIYLISIPLGIKKAKQQGTWFDRSTSLLLVVGYAVPSFVFGILLIVFFAGGSYFQWFPLQNLVSDNFYQLSWFGKITDYLWHMTLPLITMVLGGFASLTYLTKYSFLEELNKPYVLAAYAKGLNSQQVLYKHVFRNAILVVLAGLPEALAGIFFVGNLFIEIIFHLDGVGLLGFEAIVQRDYPVIFGVLFFFTLFSLLLRLICDVLYQWIDPRIHFDVQGGK</sequence>